<gene>
    <name evidence="2" type="ORF">MARLIPOL_00573</name>
</gene>
<dbReference type="Proteomes" id="UP000016540">
    <property type="component" value="Unassembled WGS sequence"/>
</dbReference>
<evidence type="ECO:0008006" key="4">
    <source>
        <dbReference type="Google" id="ProtNLM"/>
    </source>
</evidence>
<comment type="caution">
    <text evidence="2">The sequence shown here is derived from an EMBL/GenBank/DDBJ whole genome shotgun (WGS) entry which is preliminary data.</text>
</comment>
<dbReference type="eggNOG" id="ENOG50331W9">
    <property type="taxonomic scope" value="Bacteria"/>
</dbReference>
<keyword evidence="1" id="KW-1133">Transmembrane helix</keyword>
<dbReference type="Pfam" id="PF14316">
    <property type="entry name" value="DUF4381"/>
    <property type="match status" value="1"/>
</dbReference>
<organism evidence="2 3">
    <name type="scientific">Marinobacter lipolyticus SM19</name>
    <dbReference type="NCBI Taxonomy" id="1318628"/>
    <lineage>
        <taxon>Bacteria</taxon>
        <taxon>Pseudomonadati</taxon>
        <taxon>Pseudomonadota</taxon>
        <taxon>Gammaproteobacteria</taxon>
        <taxon>Pseudomonadales</taxon>
        <taxon>Marinobacteraceae</taxon>
        <taxon>Marinobacter</taxon>
    </lineage>
</organism>
<dbReference type="PATRIC" id="fig|1318628.3.peg.113"/>
<dbReference type="OrthoDB" id="283083at2"/>
<dbReference type="HOGENOM" id="CLU_113195_0_2_6"/>
<evidence type="ECO:0000256" key="1">
    <source>
        <dbReference type="SAM" id="Phobius"/>
    </source>
</evidence>
<evidence type="ECO:0000313" key="3">
    <source>
        <dbReference type="Proteomes" id="UP000016540"/>
    </source>
</evidence>
<keyword evidence="1" id="KW-0812">Transmembrane</keyword>
<proteinExistence type="predicted"/>
<sequence>MMEQDPLSQLRDIHLPETGGFWPPAPGWWILLVLLVMLLIAGLLVIRHKQKKNRWLKLARRELNRLAQQASQEPRWFAQLNTLLKQCARERYPGEHPEAMSGSSWAGFLVKTSPDQRVASRSLVEAMINSCWRPEAETTPEQALTFARSWLEGQKC</sequence>
<keyword evidence="1" id="KW-0472">Membrane</keyword>
<accession>R8B5W9</accession>
<dbReference type="InterPro" id="IPR025489">
    <property type="entry name" value="DUF4381"/>
</dbReference>
<dbReference type="AlphaFoldDB" id="R8B5W9"/>
<keyword evidence="3" id="KW-1185">Reference proteome</keyword>
<reference evidence="2 3" key="1">
    <citation type="journal article" date="2013" name="Genome Announc.">
        <title>Draft Genome Sequence of the Moderately Halophilic Bacterium Marinobacter lipolyticus Strain SM19.</title>
        <authorList>
            <person name="Papke R.T."/>
            <person name="de la Haba R.R."/>
            <person name="Infante-Dominguez C."/>
            <person name="Perez D."/>
            <person name="Sanchez-Porro C."/>
            <person name="Lapierre P."/>
            <person name="Ventosa A."/>
        </authorList>
    </citation>
    <scope>NUCLEOTIDE SEQUENCE [LARGE SCALE GENOMIC DNA]</scope>
    <source>
        <strain evidence="2 3">SM19</strain>
    </source>
</reference>
<dbReference type="RefSeq" id="WP_012136099.1">
    <property type="nucleotide sequence ID" value="NZ_KE007306.1"/>
</dbReference>
<feature type="transmembrane region" description="Helical" evidence="1">
    <location>
        <begin position="27"/>
        <end position="46"/>
    </location>
</feature>
<dbReference type="EMBL" id="ASAD01000002">
    <property type="protein sequence ID" value="EON94000.1"/>
    <property type="molecule type" value="Genomic_DNA"/>
</dbReference>
<name>R8B5W9_9GAMM</name>
<evidence type="ECO:0000313" key="2">
    <source>
        <dbReference type="EMBL" id="EON94000.1"/>
    </source>
</evidence>
<dbReference type="STRING" id="1318628.MARLIPOL_00573"/>
<protein>
    <recommendedName>
        <fullName evidence="4">DUF4381 domain-containing protein</fullName>
    </recommendedName>
</protein>